<reference evidence="1 2" key="1">
    <citation type="submission" date="2020-08" db="EMBL/GenBank/DDBJ databases">
        <title>Exploring microbial biodiversity for novel pathways involved in the catabolism of aromatic compounds derived from lignin.</title>
        <authorList>
            <person name="Elkins J."/>
        </authorList>
    </citation>
    <scope>NUCLEOTIDE SEQUENCE [LARGE SCALE GENOMIC DNA]</scope>
    <source>
        <strain evidence="1 2">B1D3A</strain>
    </source>
</reference>
<sequence>MTVRDDILGMLESGEAPRPPQSYAVGGIEMAAIGIFENSARLVAWMQEMGLDPHQGPDAVLGLGLLLVRDARAFPRPTPVVDADFEWPDDHH</sequence>
<organism evidence="1 2">
    <name type="scientific">Sphingobium lignivorans</name>
    <dbReference type="NCBI Taxonomy" id="2735886"/>
    <lineage>
        <taxon>Bacteria</taxon>
        <taxon>Pseudomonadati</taxon>
        <taxon>Pseudomonadota</taxon>
        <taxon>Alphaproteobacteria</taxon>
        <taxon>Sphingomonadales</taxon>
        <taxon>Sphingomonadaceae</taxon>
        <taxon>Sphingobium</taxon>
    </lineage>
</organism>
<comment type="caution">
    <text evidence="1">The sequence shown here is derived from an EMBL/GenBank/DDBJ whole genome shotgun (WGS) entry which is preliminary data.</text>
</comment>
<gene>
    <name evidence="1" type="ORF">HNP60_002219</name>
</gene>
<dbReference type="EMBL" id="JACHKA010000001">
    <property type="protein sequence ID" value="MBB5986245.1"/>
    <property type="molecule type" value="Genomic_DNA"/>
</dbReference>
<keyword evidence="2" id="KW-1185">Reference proteome</keyword>
<evidence type="ECO:0000313" key="1">
    <source>
        <dbReference type="EMBL" id="MBB5986245.1"/>
    </source>
</evidence>
<proteinExistence type="predicted"/>
<dbReference type="RefSeq" id="WP_184153550.1">
    <property type="nucleotide sequence ID" value="NZ_JACHKA010000001.1"/>
</dbReference>
<accession>A0ABR6NG33</accession>
<evidence type="ECO:0000313" key="2">
    <source>
        <dbReference type="Proteomes" id="UP001138540"/>
    </source>
</evidence>
<dbReference type="Proteomes" id="UP001138540">
    <property type="component" value="Unassembled WGS sequence"/>
</dbReference>
<name>A0ABR6NG33_9SPHN</name>
<protein>
    <submittedName>
        <fullName evidence="1">Uncharacterized protein</fullName>
    </submittedName>
</protein>